<organism evidence="1 2">
    <name type="scientific">Pseudomonas coronafaciens pv. porri</name>
    <dbReference type="NCBI Taxonomy" id="83964"/>
    <lineage>
        <taxon>Bacteria</taxon>
        <taxon>Pseudomonadati</taxon>
        <taxon>Pseudomonadota</taxon>
        <taxon>Gammaproteobacteria</taxon>
        <taxon>Pseudomonadales</taxon>
        <taxon>Pseudomonadaceae</taxon>
        <taxon>Pseudomonas</taxon>
        <taxon>Pseudomonas coronafaciens</taxon>
    </lineage>
</organism>
<dbReference type="Gene3D" id="1.10.30.50">
    <property type="match status" value="1"/>
</dbReference>
<sequence>MFNVNRSSKAPASLLKRTSWTEADVIYALKEDFHDKCYICETKSPYINVEHFHAHLNDVSKMYDWNNLFYACARCNNIKRHLFNNLIDCTNPDTDALRLIKHSPPLTPYSGEVLITPTDDDPKTIQTANLIRKVYTDDNTGIKTVTGAALRKRIYRRYAKLVEQLNIYDDEDSLQSEKDAALERIRNLMSRNQEYSAFLRWAILVSPELLSVVGDSID</sequence>
<dbReference type="RefSeq" id="WP_053479510.1">
    <property type="nucleotide sequence ID" value="NZ_JTHM01000005.1"/>
</dbReference>
<reference evidence="1 2" key="2">
    <citation type="submission" date="2015-09" db="EMBL/GenBank/DDBJ databases">
        <title>Genome analysis of Pseudomonas syringae pv. porri LMG.</title>
        <authorList>
            <person name="Rombouts S."/>
        </authorList>
    </citation>
    <scope>NUCLEOTIDE SEQUENCE [LARGE SCALE GENOMIC DNA]</scope>
    <source>
        <strain evidence="1 2">LMG 28496</strain>
    </source>
</reference>
<reference evidence="1 2" key="1">
    <citation type="submission" date="2014-12" db="EMBL/GenBank/DDBJ databases">
        <authorList>
            <person name="Baeyen S."/>
        </authorList>
    </citation>
    <scope>NUCLEOTIDE SEQUENCE [LARGE SCALE GENOMIC DNA]</scope>
    <source>
        <strain evidence="1 2">LMG 28496</strain>
    </source>
</reference>
<keyword evidence="2" id="KW-1185">Reference proteome</keyword>
<gene>
    <name evidence="1" type="ORF">OX90_07355</name>
</gene>
<dbReference type="EMBL" id="JUEU01000075">
    <property type="protein sequence ID" value="KOP60149.1"/>
    <property type="molecule type" value="Genomic_DNA"/>
</dbReference>
<proteinExistence type="predicted"/>
<evidence type="ECO:0000313" key="2">
    <source>
        <dbReference type="Proteomes" id="UP000037201"/>
    </source>
</evidence>
<comment type="caution">
    <text evidence="1">The sequence shown here is derived from an EMBL/GenBank/DDBJ whole genome shotgun (WGS) entry which is preliminary data.</text>
</comment>
<accession>A0ABR5JRL4</accession>
<protein>
    <recommendedName>
        <fullName evidence="3">HNH domain-containing protein</fullName>
    </recommendedName>
</protein>
<dbReference type="Proteomes" id="UP000037201">
    <property type="component" value="Unassembled WGS sequence"/>
</dbReference>
<name>A0ABR5JRL4_9PSED</name>
<evidence type="ECO:0008006" key="3">
    <source>
        <dbReference type="Google" id="ProtNLM"/>
    </source>
</evidence>
<evidence type="ECO:0000313" key="1">
    <source>
        <dbReference type="EMBL" id="KOP60149.1"/>
    </source>
</evidence>